<dbReference type="SUPFAM" id="SSF49785">
    <property type="entry name" value="Galactose-binding domain-like"/>
    <property type="match status" value="1"/>
</dbReference>
<dbReference type="GO" id="GO:0001681">
    <property type="term" value="F:sialate O-acetylesterase activity"/>
    <property type="evidence" value="ECO:0007669"/>
    <property type="project" value="InterPro"/>
</dbReference>
<dbReference type="InterPro" id="IPR039329">
    <property type="entry name" value="SIAE"/>
</dbReference>
<dbReference type="GO" id="GO:0004553">
    <property type="term" value="F:hydrolase activity, hydrolyzing O-glycosyl compounds"/>
    <property type="evidence" value="ECO:0007669"/>
    <property type="project" value="InterPro"/>
</dbReference>
<feature type="domain" description="Sialate O-acetylesterase" evidence="4">
    <location>
        <begin position="394"/>
        <end position="510"/>
    </location>
</feature>
<dbReference type="STRING" id="1121898.GCA_000422725_01158"/>
<dbReference type="PANTHER" id="PTHR22901">
    <property type="entry name" value="SIALATE O-ACETYLESTERASE"/>
    <property type="match status" value="1"/>
</dbReference>
<feature type="domain" description="Glycosyl hydrolases family 2 sugar binding" evidence="3">
    <location>
        <begin position="219"/>
        <end position="362"/>
    </location>
</feature>
<dbReference type="GO" id="GO:0005975">
    <property type="term" value="P:carbohydrate metabolic process"/>
    <property type="evidence" value="ECO:0007669"/>
    <property type="project" value="InterPro"/>
</dbReference>
<reference evidence="5 6" key="1">
    <citation type="submission" date="2013-09" db="EMBL/GenBank/DDBJ databases">
        <authorList>
            <person name="Zeng Z."/>
            <person name="Chen C."/>
        </authorList>
    </citation>
    <scope>NUCLEOTIDE SEQUENCE [LARGE SCALE GENOMIC DNA]</scope>
    <source>
        <strain evidence="5 6">WB 4.1-42</strain>
    </source>
</reference>
<dbReference type="InterPro" id="IPR036514">
    <property type="entry name" value="SGNH_hydro_sf"/>
</dbReference>
<dbReference type="EMBL" id="JRLY01000001">
    <property type="protein sequence ID" value="KGO95162.1"/>
    <property type="molecule type" value="Genomic_DNA"/>
</dbReference>
<dbReference type="SUPFAM" id="SSF52266">
    <property type="entry name" value="SGNH hydrolase"/>
    <property type="match status" value="1"/>
</dbReference>
<dbReference type="InterPro" id="IPR008979">
    <property type="entry name" value="Galactose-bd-like_sf"/>
</dbReference>
<dbReference type="Gene3D" id="2.60.120.260">
    <property type="entry name" value="Galactose-binding domain-like"/>
    <property type="match status" value="1"/>
</dbReference>
<dbReference type="Proteomes" id="UP000030111">
    <property type="component" value="Unassembled WGS sequence"/>
</dbReference>
<dbReference type="InterPro" id="IPR005181">
    <property type="entry name" value="SASA"/>
</dbReference>
<comment type="similarity">
    <text evidence="1">Belongs to the glycosyl hydrolase 2 family.</text>
</comment>
<gene>
    <name evidence="5" type="ORF">Q766_03445</name>
</gene>
<dbReference type="Pfam" id="PF02837">
    <property type="entry name" value="Glyco_hydro_2_N"/>
    <property type="match status" value="1"/>
</dbReference>
<keyword evidence="6" id="KW-1185">Reference proteome</keyword>
<feature type="domain" description="Sialate O-acetylesterase" evidence="4">
    <location>
        <begin position="90"/>
        <end position="200"/>
    </location>
</feature>
<dbReference type="Gene3D" id="3.40.50.1110">
    <property type="entry name" value="SGNH hydrolase"/>
    <property type="match status" value="1"/>
</dbReference>
<organism evidence="5 6">
    <name type="scientific">Flavobacterium subsaxonicum WB 4.1-42 = DSM 21790</name>
    <dbReference type="NCBI Taxonomy" id="1121898"/>
    <lineage>
        <taxon>Bacteria</taxon>
        <taxon>Pseudomonadati</taxon>
        <taxon>Bacteroidota</taxon>
        <taxon>Flavobacteriia</taxon>
        <taxon>Flavobacteriales</taxon>
        <taxon>Flavobacteriaceae</taxon>
        <taxon>Flavobacterium</taxon>
    </lineage>
</organism>
<dbReference type="InterPro" id="IPR006104">
    <property type="entry name" value="Glyco_hydro_2_N"/>
</dbReference>
<dbReference type="Pfam" id="PF03629">
    <property type="entry name" value="SASA"/>
    <property type="match status" value="2"/>
</dbReference>
<evidence type="ECO:0000256" key="2">
    <source>
        <dbReference type="ARBA" id="ARBA00022801"/>
    </source>
</evidence>
<evidence type="ECO:0000259" key="3">
    <source>
        <dbReference type="Pfam" id="PF02837"/>
    </source>
</evidence>
<comment type="caution">
    <text evidence="5">The sequence shown here is derived from an EMBL/GenBank/DDBJ whole genome shotgun (WGS) entry which is preliminary data.</text>
</comment>
<keyword evidence="2" id="KW-0378">Hydrolase</keyword>
<dbReference type="PANTHER" id="PTHR22901:SF0">
    <property type="entry name" value="SIALATE O-ACETYLESTERASE"/>
    <property type="match status" value="1"/>
</dbReference>
<evidence type="ECO:0000259" key="4">
    <source>
        <dbReference type="Pfam" id="PF03629"/>
    </source>
</evidence>
<proteinExistence type="inferred from homology"/>
<name>A0A0A2MRA3_9FLAO</name>
<evidence type="ECO:0000313" key="5">
    <source>
        <dbReference type="EMBL" id="KGO95162.1"/>
    </source>
</evidence>
<accession>A0A0A2MRA3</accession>
<dbReference type="eggNOG" id="COG3250">
    <property type="taxonomic scope" value="Bacteria"/>
</dbReference>
<dbReference type="AlphaFoldDB" id="A0A0A2MRA3"/>
<evidence type="ECO:0000256" key="1">
    <source>
        <dbReference type="ARBA" id="ARBA00007401"/>
    </source>
</evidence>
<sequence length="627" mass="69128">MQFAAFAQIRLPKLISDGMVLQHSENLKIWGWAAPNEKVSLQFGSKNYTATTSTAGEWIIQLPPQKAGGPHTMTFNASNTITVSNIMFGDVWLCSGQSNMELGMGRLMDTYPDEATANKPNIRQFLVPDVANFKGKQTDVSSGKWQSVSPQTIADFSGVAYFFASYINKKHNIPIGIINAALGGSPAQAWISEAGIKKFPEYFADAQRFKDDKLITQIEQENKTINRDWYSELNKNDEGLKNNWKSATYDDKGWATMQIPGYWADTQTGAVNGAVWFRKTIEVPPAMAGKPAKLIMGRIVDADSVFVNGAFVGTTSYQYPPRKYKLEANILKPGKNTIAIRVISNSGKGGFVLDKDYQLIAGTDTLSLAGTWNFKTGYAMPPVKSQVIVRFKPTGLYNAMIAPLENYTIKGALWYQGESNAGKPEEYADLMKTLIADWRAGWGQDFPFIYVQLPGFMEQKTSPGESNWAALREQQANLLAINNTAMAVAIDLGEWNDIHPLNKKGVGERLALQAEKLVYGDKKIVASGPSVKVVTKKGNKLIIRFKDVGSGLTVKGNAALQYFAIAGADQKYVWAMAKITGKDEVTIWSDQITDPIYVTYAWADNPATANLYNKEGLPATPFKTKVE</sequence>
<evidence type="ECO:0000313" key="6">
    <source>
        <dbReference type="Proteomes" id="UP000030111"/>
    </source>
</evidence>
<protein>
    <submittedName>
        <fullName evidence="5">9-O-acetylesterase</fullName>
    </submittedName>
</protein>